<gene>
    <name evidence="2" type="ORF">HfgLR_12620</name>
</gene>
<dbReference type="EMBL" id="CP063205">
    <property type="protein sequence ID" value="QOS12660.1"/>
    <property type="molecule type" value="Genomic_DNA"/>
</dbReference>
<evidence type="ECO:0000256" key="1">
    <source>
        <dbReference type="SAM" id="MobiDB-lite"/>
    </source>
</evidence>
<protein>
    <submittedName>
        <fullName evidence="2">Uncharacterized protein</fullName>
    </submittedName>
</protein>
<dbReference type="AlphaFoldDB" id="A0A871BIQ9"/>
<feature type="region of interest" description="Disordered" evidence="1">
    <location>
        <begin position="1"/>
        <end position="26"/>
    </location>
</feature>
<evidence type="ECO:0000313" key="3">
    <source>
        <dbReference type="Proteomes" id="UP000663064"/>
    </source>
</evidence>
<proteinExistence type="predicted"/>
<reference evidence="2" key="1">
    <citation type="journal article" date="2021" name="Front. Microbiol.">
        <title>Cellular and Genomic Properties of Haloferax gibbonsii LR2-5, the Host of Euryarchaeal Virus HFTV1.</title>
        <authorList>
            <person name="Tittes C."/>
            <person name="Schwarzer S."/>
            <person name="Pfeiffer F."/>
            <person name="Dyall-Smith M."/>
            <person name="Rodriguez-Franco M."/>
            <person name="Oksanen H.M."/>
            <person name="Quax T.E.F."/>
        </authorList>
    </citation>
    <scope>NUCLEOTIDE SEQUENCE</scope>
    <source>
        <strain evidence="2">LR2-5</strain>
    </source>
</reference>
<organism evidence="2 3">
    <name type="scientific">Haloferax gibbonsii</name>
    <dbReference type="NCBI Taxonomy" id="35746"/>
    <lineage>
        <taxon>Archaea</taxon>
        <taxon>Methanobacteriati</taxon>
        <taxon>Methanobacteriota</taxon>
        <taxon>Stenosarchaea group</taxon>
        <taxon>Halobacteria</taxon>
        <taxon>Halobacteriales</taxon>
        <taxon>Haloferacaceae</taxon>
        <taxon>Haloferax</taxon>
    </lineage>
</organism>
<evidence type="ECO:0000313" key="2">
    <source>
        <dbReference type="EMBL" id="QOS12660.1"/>
    </source>
</evidence>
<name>A0A871BIQ9_HALGI</name>
<feature type="compositionally biased region" description="Basic and acidic residues" evidence="1">
    <location>
        <begin position="1"/>
        <end position="11"/>
    </location>
</feature>
<accession>A0A871BIQ9</accession>
<sequence>MLTDARLDEWRRRRLGRESNAPSGLDSDCLGSCLVGTAPTSSKESGIESEQSTRQYHYIVTFQ</sequence>
<dbReference type="Proteomes" id="UP000663064">
    <property type="component" value="Chromosome"/>
</dbReference>